<keyword evidence="2 5" id="KW-0812">Transmembrane</keyword>
<evidence type="ECO:0000256" key="5">
    <source>
        <dbReference type="SAM" id="Phobius"/>
    </source>
</evidence>
<feature type="chain" id="PRO_5043414958" description="Receptor ligand binding region domain-containing protein" evidence="6">
    <location>
        <begin position="27"/>
        <end position="1143"/>
    </location>
</feature>
<feature type="transmembrane region" description="Helical" evidence="5">
    <location>
        <begin position="1048"/>
        <end position="1070"/>
    </location>
</feature>
<feature type="signal peptide" evidence="6">
    <location>
        <begin position="1"/>
        <end position="26"/>
    </location>
</feature>
<dbReference type="InterPro" id="IPR051010">
    <property type="entry name" value="BCAA_transport"/>
</dbReference>
<keyword evidence="3 5" id="KW-1133">Transmembrane helix</keyword>
<feature type="transmembrane region" description="Helical" evidence="5">
    <location>
        <begin position="860"/>
        <end position="884"/>
    </location>
</feature>
<feature type="transmembrane region" description="Helical" evidence="5">
    <location>
        <begin position="811"/>
        <end position="828"/>
    </location>
</feature>
<reference evidence="8" key="1">
    <citation type="submission" date="2021-09" db="EMBL/GenBank/DDBJ databases">
        <authorList>
            <consortium name="AG Swart"/>
            <person name="Singh M."/>
            <person name="Singh A."/>
            <person name="Seah K."/>
            <person name="Emmerich C."/>
        </authorList>
    </citation>
    <scope>NUCLEOTIDE SEQUENCE</scope>
    <source>
        <strain evidence="8">ATCC30299</strain>
    </source>
</reference>
<dbReference type="GO" id="GO:0016020">
    <property type="term" value="C:membrane"/>
    <property type="evidence" value="ECO:0007669"/>
    <property type="project" value="UniProtKB-SubCell"/>
</dbReference>
<comment type="caution">
    <text evidence="8">The sequence shown here is derived from an EMBL/GenBank/DDBJ whole genome shotgun (WGS) entry which is preliminary data.</text>
</comment>
<organism evidence="8 9">
    <name type="scientific">Blepharisma stoltei</name>
    <dbReference type="NCBI Taxonomy" id="1481888"/>
    <lineage>
        <taxon>Eukaryota</taxon>
        <taxon>Sar</taxon>
        <taxon>Alveolata</taxon>
        <taxon>Ciliophora</taxon>
        <taxon>Postciliodesmatophora</taxon>
        <taxon>Heterotrichea</taxon>
        <taxon>Heterotrichida</taxon>
        <taxon>Blepharismidae</taxon>
        <taxon>Blepharisma</taxon>
    </lineage>
</organism>
<protein>
    <recommendedName>
        <fullName evidence="7">Receptor ligand binding region domain-containing protein</fullName>
    </recommendedName>
</protein>
<dbReference type="AlphaFoldDB" id="A0AAU9JBK7"/>
<dbReference type="Gene3D" id="3.40.50.2300">
    <property type="match status" value="3"/>
</dbReference>
<name>A0AAU9JBK7_9CILI</name>
<sequence>MSNAIMIQNHTWKLLFLIAIWHLSTSLEVIVAYEDLNSDVLNEDSIFCLTGTFNNLVDWHKCKISNISMCYEEFQGSLIILDLSRDLDVQYSISQLCKAHFLTHLVFQDNLHYIDDWTYSVITSKLDQIEAFLAVLNHFKWKQGAVFIDKKNWYERERMSQFSSDFNFLTVEEYSDVEQLVNRLIFKLGATLYYIITDSEDSLQIQNFLKAAKLLTIGNGIILNQRSGYLCDSDGLLIITDSGQEASSSSEEYYLNSAISTISYILSNISKENALDIISALQLKFKNHYNEGNFSIINIQNGERVIVGSIINKSLTINKNLSFPGESSAIPKSTKKVINLSINAGSSNPDSSPASPGLILGSKGVYIVKDKINEGSSSLLSNFQLDFFNYDCGATVFNSTFAMNCLKKDMDKLGVAYMSSGMSNIAIGILGLFKQLNWTFPVVGSTNSDVSLNSTDKYPMYTRVSISTSYSASLTAVLLRAMGWEKAAILTQNNSYGQQIAYYINQGATLADLEIINPKSSWFIPPNLDRESVKNYTYMIQEIIDSQARLLILSLQFPMYNYIYEMFYDLGMRKGDIMIFAAAPDSLTSVGYNDTFRSKRLEIAVPMIELDPSSWVGNVGKDIKSRFISTYNEAPNSFACQYADGAYLIAYALDYMINRGQDYTNPYKLDSAIRNQQFQGCTGRVSIEKGSNDRIVDALDIAVNKLSSNDTVIIDYIGKYMPYSTQVLKYTTPMIYPDGSTIKPSDLRNENNKCPFSDKLVRTFTKGRGLLFGICFTIAFITFAITVFIWRKWWNISVEPLAKKEEISIQDFIVGLTIAVEIFQYAAMGPDFSLISPAVSNVSDAFSLNLEDFMKLKNGVFWIVADLVFAGIGLWIVLCLVVLLRLDEKWHFIPIFRYLSILADYAMPILGNLCFIPFVSICLDIFICDQSIGENFTDSFLSKDCYYFCWKDEHLAYAIISFIALLLYEPSAVFCRPLWQELQPILHVKAVPLFLMIKTIVQVTLIVMNKTVKRAQDITHGVLFIIVMVIYILFIFKFKPYNYGRFSWWQGVSLAGVAWLALISVIGLILRDDYTPLLIILIIGWLIIAIIGFYIQRKKYPSLLFKQKDKDTSTLFRFAFTFGKSSRAHLTKIAPSDSKKASH</sequence>
<accession>A0AAU9JBK7</accession>
<evidence type="ECO:0000259" key="7">
    <source>
        <dbReference type="Pfam" id="PF01094"/>
    </source>
</evidence>
<keyword evidence="4 5" id="KW-0472">Membrane</keyword>
<feature type="transmembrane region" description="Helical" evidence="5">
    <location>
        <begin position="1076"/>
        <end position="1095"/>
    </location>
</feature>
<proteinExistence type="predicted"/>
<feature type="transmembrane region" description="Helical" evidence="5">
    <location>
        <begin position="956"/>
        <end position="979"/>
    </location>
</feature>
<feature type="transmembrane region" description="Helical" evidence="5">
    <location>
        <begin position="905"/>
        <end position="927"/>
    </location>
</feature>
<evidence type="ECO:0000313" key="9">
    <source>
        <dbReference type="Proteomes" id="UP001162131"/>
    </source>
</evidence>
<dbReference type="PANTHER" id="PTHR30483:SF6">
    <property type="entry name" value="PERIPLASMIC BINDING PROTEIN OF ABC TRANSPORTER FOR NATURAL AMINO ACIDS"/>
    <property type="match status" value="1"/>
</dbReference>
<evidence type="ECO:0000256" key="4">
    <source>
        <dbReference type="ARBA" id="ARBA00023136"/>
    </source>
</evidence>
<feature type="domain" description="Receptor ligand binding region" evidence="7">
    <location>
        <begin position="390"/>
        <end position="692"/>
    </location>
</feature>
<feature type="transmembrane region" description="Helical" evidence="5">
    <location>
        <begin position="769"/>
        <end position="790"/>
    </location>
</feature>
<evidence type="ECO:0000256" key="3">
    <source>
        <dbReference type="ARBA" id="ARBA00022989"/>
    </source>
</evidence>
<gene>
    <name evidence="8" type="ORF">BSTOLATCC_MIC22443</name>
</gene>
<keyword evidence="6" id="KW-0732">Signal</keyword>
<evidence type="ECO:0000256" key="6">
    <source>
        <dbReference type="SAM" id="SignalP"/>
    </source>
</evidence>
<comment type="subcellular location">
    <subcellularLocation>
        <location evidence="1">Membrane</location>
    </subcellularLocation>
</comment>
<evidence type="ECO:0000313" key="8">
    <source>
        <dbReference type="EMBL" id="CAG9319093.1"/>
    </source>
</evidence>
<dbReference type="SUPFAM" id="SSF53822">
    <property type="entry name" value="Periplasmic binding protein-like I"/>
    <property type="match status" value="1"/>
</dbReference>
<dbReference type="Pfam" id="PF01094">
    <property type="entry name" value="ANF_receptor"/>
    <property type="match status" value="1"/>
</dbReference>
<feature type="transmembrane region" description="Helical" evidence="5">
    <location>
        <begin position="1018"/>
        <end position="1036"/>
    </location>
</feature>
<dbReference type="InterPro" id="IPR028082">
    <property type="entry name" value="Peripla_BP_I"/>
</dbReference>
<dbReference type="InterPro" id="IPR001828">
    <property type="entry name" value="ANF_lig-bd_rcpt"/>
</dbReference>
<evidence type="ECO:0000256" key="2">
    <source>
        <dbReference type="ARBA" id="ARBA00022692"/>
    </source>
</evidence>
<keyword evidence="9" id="KW-1185">Reference proteome</keyword>
<dbReference type="PANTHER" id="PTHR30483">
    <property type="entry name" value="LEUCINE-SPECIFIC-BINDING PROTEIN"/>
    <property type="match status" value="1"/>
</dbReference>
<evidence type="ECO:0000256" key="1">
    <source>
        <dbReference type="ARBA" id="ARBA00004370"/>
    </source>
</evidence>
<feature type="transmembrane region" description="Helical" evidence="5">
    <location>
        <begin position="991"/>
        <end position="1012"/>
    </location>
</feature>
<dbReference type="EMBL" id="CAJZBQ010000021">
    <property type="protein sequence ID" value="CAG9319093.1"/>
    <property type="molecule type" value="Genomic_DNA"/>
</dbReference>
<dbReference type="Proteomes" id="UP001162131">
    <property type="component" value="Unassembled WGS sequence"/>
</dbReference>